<evidence type="ECO:0000313" key="4">
    <source>
        <dbReference type="EMBL" id="KAF2235923.1"/>
    </source>
</evidence>
<dbReference type="GO" id="GO:0031201">
    <property type="term" value="C:SNARE complex"/>
    <property type="evidence" value="ECO:0007669"/>
    <property type="project" value="TreeGrafter"/>
</dbReference>
<comment type="similarity">
    <text evidence="1">Belongs to the SNAP family.</text>
</comment>
<keyword evidence="2" id="KW-0813">Transport</keyword>
<name>A0A6A6HEK3_VIRVR</name>
<dbReference type="Gene3D" id="1.25.40.10">
    <property type="entry name" value="Tetratricopeptide repeat domain"/>
    <property type="match status" value="1"/>
</dbReference>
<reference evidence="4" key="1">
    <citation type="journal article" date="2020" name="Stud. Mycol.">
        <title>101 Dothideomycetes genomes: a test case for predicting lifestyles and emergence of pathogens.</title>
        <authorList>
            <person name="Haridas S."/>
            <person name="Albert R."/>
            <person name="Binder M."/>
            <person name="Bloem J."/>
            <person name="Labutti K."/>
            <person name="Salamov A."/>
            <person name="Andreopoulos B."/>
            <person name="Baker S."/>
            <person name="Barry K."/>
            <person name="Bills G."/>
            <person name="Bluhm B."/>
            <person name="Cannon C."/>
            <person name="Castanera R."/>
            <person name="Culley D."/>
            <person name="Daum C."/>
            <person name="Ezra D."/>
            <person name="Gonzalez J."/>
            <person name="Henrissat B."/>
            <person name="Kuo A."/>
            <person name="Liang C."/>
            <person name="Lipzen A."/>
            <person name="Lutzoni F."/>
            <person name="Magnuson J."/>
            <person name="Mondo S."/>
            <person name="Nolan M."/>
            <person name="Ohm R."/>
            <person name="Pangilinan J."/>
            <person name="Park H.-J."/>
            <person name="Ramirez L."/>
            <person name="Alfaro M."/>
            <person name="Sun H."/>
            <person name="Tritt A."/>
            <person name="Yoshinaga Y."/>
            <person name="Zwiers L.-H."/>
            <person name="Turgeon B."/>
            <person name="Goodwin S."/>
            <person name="Spatafora J."/>
            <person name="Crous P."/>
            <person name="Grigoriev I."/>
        </authorList>
    </citation>
    <scope>NUCLEOTIDE SEQUENCE</scope>
    <source>
        <strain evidence="4">Tuck. ex Michener</strain>
    </source>
</reference>
<gene>
    <name evidence="4" type="ORF">EV356DRAFT_499148</name>
</gene>
<evidence type="ECO:0000313" key="5">
    <source>
        <dbReference type="Proteomes" id="UP000800092"/>
    </source>
</evidence>
<proteinExistence type="inferred from homology"/>
<dbReference type="GO" id="GO:0005483">
    <property type="term" value="F:soluble NSF attachment protein activity"/>
    <property type="evidence" value="ECO:0007669"/>
    <property type="project" value="TreeGrafter"/>
</dbReference>
<dbReference type="InterPro" id="IPR011990">
    <property type="entry name" value="TPR-like_helical_dom_sf"/>
</dbReference>
<dbReference type="GO" id="GO:0035494">
    <property type="term" value="P:SNARE complex disassembly"/>
    <property type="evidence" value="ECO:0007669"/>
    <property type="project" value="TreeGrafter"/>
</dbReference>
<keyword evidence="3" id="KW-0653">Protein transport</keyword>
<dbReference type="GO" id="GO:0019905">
    <property type="term" value="F:syntaxin binding"/>
    <property type="evidence" value="ECO:0007669"/>
    <property type="project" value="TreeGrafter"/>
</dbReference>
<organism evidence="4 5">
    <name type="scientific">Viridothelium virens</name>
    <name type="common">Speckled blister lichen</name>
    <name type="synonym">Trypethelium virens</name>
    <dbReference type="NCBI Taxonomy" id="1048519"/>
    <lineage>
        <taxon>Eukaryota</taxon>
        <taxon>Fungi</taxon>
        <taxon>Dikarya</taxon>
        <taxon>Ascomycota</taxon>
        <taxon>Pezizomycotina</taxon>
        <taxon>Dothideomycetes</taxon>
        <taxon>Dothideomycetes incertae sedis</taxon>
        <taxon>Trypetheliales</taxon>
        <taxon>Trypetheliaceae</taxon>
        <taxon>Viridothelium</taxon>
    </lineage>
</organism>
<evidence type="ECO:0000256" key="3">
    <source>
        <dbReference type="ARBA" id="ARBA00022927"/>
    </source>
</evidence>
<dbReference type="Pfam" id="PF14938">
    <property type="entry name" value="SNAP"/>
    <property type="match status" value="1"/>
</dbReference>
<dbReference type="OrthoDB" id="9984275at2759"/>
<evidence type="ECO:0000256" key="2">
    <source>
        <dbReference type="ARBA" id="ARBA00022448"/>
    </source>
</evidence>
<dbReference type="EMBL" id="ML991788">
    <property type="protein sequence ID" value="KAF2235923.1"/>
    <property type="molecule type" value="Genomic_DNA"/>
</dbReference>
<protein>
    <submittedName>
        <fullName evidence="4">TPR-like protein</fullName>
    </submittedName>
</protein>
<keyword evidence="5" id="KW-1185">Reference proteome</keyword>
<dbReference type="PANTHER" id="PTHR13768">
    <property type="entry name" value="SOLUBLE NSF ATTACHMENT PROTEIN SNAP"/>
    <property type="match status" value="1"/>
</dbReference>
<dbReference type="AlphaFoldDB" id="A0A6A6HEK3"/>
<evidence type="ECO:0000256" key="1">
    <source>
        <dbReference type="ARBA" id="ARBA00010050"/>
    </source>
</evidence>
<sequence length="237" mass="26960">MGHCNEYAAHALNIAACLHLAHTERYADAESLFLKIYRIRLRTGLFPAAARSLNQAVYCLALQGQMHAVMTKLVWLGQLYYSELRDHRKAQSTFEKAAVLSEEQKQPRLAEMLWVLIAEIAASYSKDYEKAAICFERAARQNMQSLPIHRHPRANMFKAGLCHLLDRGHGSWRLRLLLDLGFFEIDSTFPGGLEWNILQSIFEALQKRDRGTVDPIVAECKQLSEVDCFAAALLEQI</sequence>
<dbReference type="GO" id="GO:0006886">
    <property type="term" value="P:intracellular protein transport"/>
    <property type="evidence" value="ECO:0007669"/>
    <property type="project" value="InterPro"/>
</dbReference>
<dbReference type="PANTHER" id="PTHR13768:SF8">
    <property type="entry name" value="ALPHA-SOLUBLE NSF ATTACHMENT PROTEIN"/>
    <property type="match status" value="1"/>
</dbReference>
<dbReference type="SUPFAM" id="SSF48452">
    <property type="entry name" value="TPR-like"/>
    <property type="match status" value="1"/>
</dbReference>
<dbReference type="Proteomes" id="UP000800092">
    <property type="component" value="Unassembled WGS sequence"/>
</dbReference>
<dbReference type="InterPro" id="IPR000744">
    <property type="entry name" value="NSF_attach"/>
</dbReference>
<accession>A0A6A6HEK3</accession>
<dbReference type="GO" id="GO:0005774">
    <property type="term" value="C:vacuolar membrane"/>
    <property type="evidence" value="ECO:0007669"/>
    <property type="project" value="TreeGrafter"/>
</dbReference>